<keyword evidence="2" id="KW-0808">Transferase</keyword>
<dbReference type="InterPro" id="IPR016181">
    <property type="entry name" value="Acyl_CoA_acyltransferase"/>
</dbReference>
<dbReference type="AlphaFoldDB" id="A0A1H4G8N4"/>
<dbReference type="PANTHER" id="PTHR43792">
    <property type="entry name" value="GNAT FAMILY, PUTATIVE (AFU_ORTHOLOGUE AFUA_3G00765)-RELATED-RELATED"/>
    <property type="match status" value="1"/>
</dbReference>
<protein>
    <submittedName>
        <fullName evidence="2">Protein N-acetyltransferase, RimJ/RimL family</fullName>
    </submittedName>
</protein>
<organism evidence="2 3">
    <name type="scientific">Chitinophaga terrae</name>
    <name type="common">ex Kim and Jung 2007</name>
    <dbReference type="NCBI Taxonomy" id="408074"/>
    <lineage>
        <taxon>Bacteria</taxon>
        <taxon>Pseudomonadati</taxon>
        <taxon>Bacteroidota</taxon>
        <taxon>Chitinophagia</taxon>
        <taxon>Chitinophagales</taxon>
        <taxon>Chitinophagaceae</taxon>
        <taxon>Chitinophaga</taxon>
    </lineage>
</organism>
<dbReference type="EMBL" id="FNRL01000034">
    <property type="protein sequence ID" value="SEB05949.1"/>
    <property type="molecule type" value="Genomic_DNA"/>
</dbReference>
<dbReference type="RefSeq" id="WP_089765340.1">
    <property type="nucleotide sequence ID" value="NZ_BKAT01000056.1"/>
</dbReference>
<dbReference type="GO" id="GO:0016747">
    <property type="term" value="F:acyltransferase activity, transferring groups other than amino-acyl groups"/>
    <property type="evidence" value="ECO:0007669"/>
    <property type="project" value="InterPro"/>
</dbReference>
<name>A0A1H4G8N4_9BACT</name>
<dbReference type="SUPFAM" id="SSF55729">
    <property type="entry name" value="Acyl-CoA N-acyltransferases (Nat)"/>
    <property type="match status" value="1"/>
</dbReference>
<evidence type="ECO:0000313" key="2">
    <source>
        <dbReference type="EMBL" id="SEB05949.1"/>
    </source>
</evidence>
<reference evidence="3" key="1">
    <citation type="submission" date="2016-10" db="EMBL/GenBank/DDBJ databases">
        <authorList>
            <person name="Varghese N."/>
            <person name="Submissions S."/>
        </authorList>
    </citation>
    <scope>NUCLEOTIDE SEQUENCE [LARGE SCALE GENOMIC DNA]</scope>
    <source>
        <strain evidence="3">DSM 23920</strain>
    </source>
</reference>
<dbReference type="Gene3D" id="3.40.630.30">
    <property type="match status" value="1"/>
</dbReference>
<dbReference type="Pfam" id="PF13302">
    <property type="entry name" value="Acetyltransf_3"/>
    <property type="match status" value="1"/>
</dbReference>
<dbReference type="InterPro" id="IPR051531">
    <property type="entry name" value="N-acetyltransferase"/>
</dbReference>
<dbReference type="OrthoDB" id="9798081at2"/>
<dbReference type="STRING" id="408074.SAMN05660909_05053"/>
<evidence type="ECO:0000259" key="1">
    <source>
        <dbReference type="PROSITE" id="PS51186"/>
    </source>
</evidence>
<sequence>MKTITETPQLQLRTFSADDDAFVLSLLNTPSWLKYIGDRKVKTLKDAQRYIMNSLLRLYKDQGYGAWVVVLKETEQPIGICGLFKRRYLEHPDLGFAFLPDAEGKGYAYEASVAALEYSQRQLHLPMIYAITHPENRRSGRLLTRLGFNQHGTIQPAGESEPLLLFKKLLFEGWK</sequence>
<dbReference type="InterPro" id="IPR000182">
    <property type="entry name" value="GNAT_dom"/>
</dbReference>
<proteinExistence type="predicted"/>
<gene>
    <name evidence="2" type="ORF">SAMN05660909_05053</name>
</gene>
<keyword evidence="3" id="KW-1185">Reference proteome</keyword>
<accession>A0A1H4G8N4</accession>
<feature type="domain" description="N-acetyltransferase" evidence="1">
    <location>
        <begin position="10"/>
        <end position="170"/>
    </location>
</feature>
<dbReference type="PANTHER" id="PTHR43792:SF1">
    <property type="entry name" value="N-ACETYLTRANSFERASE DOMAIN-CONTAINING PROTEIN"/>
    <property type="match status" value="1"/>
</dbReference>
<dbReference type="PROSITE" id="PS51186">
    <property type="entry name" value="GNAT"/>
    <property type="match status" value="1"/>
</dbReference>
<evidence type="ECO:0000313" key="3">
    <source>
        <dbReference type="Proteomes" id="UP000199656"/>
    </source>
</evidence>
<dbReference type="Proteomes" id="UP000199656">
    <property type="component" value="Unassembled WGS sequence"/>
</dbReference>